<reference evidence="1 2" key="1">
    <citation type="journal article" date="2013" name="Curr. Biol.">
        <title>The Genome of the Foraminiferan Reticulomyxa filosa.</title>
        <authorList>
            <person name="Glockner G."/>
            <person name="Hulsmann N."/>
            <person name="Schleicher M."/>
            <person name="Noegel A.A."/>
            <person name="Eichinger L."/>
            <person name="Gallinger C."/>
            <person name="Pawlowski J."/>
            <person name="Sierra R."/>
            <person name="Euteneuer U."/>
            <person name="Pillet L."/>
            <person name="Moustafa A."/>
            <person name="Platzer M."/>
            <person name="Groth M."/>
            <person name="Szafranski K."/>
            <person name="Schliwa M."/>
        </authorList>
    </citation>
    <scope>NUCLEOTIDE SEQUENCE [LARGE SCALE GENOMIC DNA]</scope>
</reference>
<name>X6N9P4_RETFI</name>
<organism evidence="1 2">
    <name type="scientific">Reticulomyxa filosa</name>
    <dbReference type="NCBI Taxonomy" id="46433"/>
    <lineage>
        <taxon>Eukaryota</taxon>
        <taxon>Sar</taxon>
        <taxon>Rhizaria</taxon>
        <taxon>Retaria</taxon>
        <taxon>Foraminifera</taxon>
        <taxon>Monothalamids</taxon>
        <taxon>Reticulomyxidae</taxon>
        <taxon>Reticulomyxa</taxon>
    </lineage>
</organism>
<accession>X6N9P4</accession>
<proteinExistence type="predicted"/>
<dbReference type="AlphaFoldDB" id="X6N9P4"/>
<protein>
    <submittedName>
        <fullName evidence="1">Uncharacterized protein</fullName>
    </submittedName>
</protein>
<dbReference type="EMBL" id="ASPP01010301">
    <property type="protein sequence ID" value="ETO23010.1"/>
    <property type="molecule type" value="Genomic_DNA"/>
</dbReference>
<evidence type="ECO:0000313" key="2">
    <source>
        <dbReference type="Proteomes" id="UP000023152"/>
    </source>
</evidence>
<feature type="non-terminal residue" evidence="1">
    <location>
        <position position="1"/>
    </location>
</feature>
<sequence>ANPGLSLFFLKKISFDDFFWLLQQMNLGEDKMNMHLQKMAELALKILTNITHSRAVKLKEETFQSLFDIFGHFRKHEMVDSLTMCLSVTHNLHVSCFRFCHVGVYNVLLITHIKQIKHKKGINGVDALQHMVEYYLQLSHSIHDIETAENSHAIVASDCHAYSSKKLLLFSLALLLGLLLQDAMQSKRIWQLLLELSQKKSRLCLVSQQIFCAILLSMSLPILFK</sequence>
<keyword evidence="2" id="KW-1185">Reference proteome</keyword>
<dbReference type="Proteomes" id="UP000023152">
    <property type="component" value="Unassembled WGS sequence"/>
</dbReference>
<gene>
    <name evidence="1" type="ORF">RFI_14177</name>
</gene>
<evidence type="ECO:0000313" key="1">
    <source>
        <dbReference type="EMBL" id="ETO23010.1"/>
    </source>
</evidence>
<comment type="caution">
    <text evidence="1">The sequence shown here is derived from an EMBL/GenBank/DDBJ whole genome shotgun (WGS) entry which is preliminary data.</text>
</comment>